<dbReference type="STRING" id="35128.B8BT40"/>
<dbReference type="InParanoid" id="B8BT40"/>
<dbReference type="InterPro" id="IPR036705">
    <property type="entry name" value="Ribosyl_crysJ1_sf"/>
</dbReference>
<evidence type="ECO:0000313" key="2">
    <source>
        <dbReference type="Proteomes" id="UP000001449"/>
    </source>
</evidence>
<accession>B8BT40</accession>
<dbReference type="InterPro" id="IPR050792">
    <property type="entry name" value="ADP-ribosylglycohydrolase"/>
</dbReference>
<sequence>MVPSQTIVESRLRGALWGLFSGDALASPTHWYYGGFPQIQSDYGRGGITGYTKPVLNLSGSILNKSDPNGGGRLSYSGKGGAVKSIIGDVINHGKLKYWDPKKSYHYHATLQAGENTLEAQLARVLMKSIVANNGSFNEDHFRKAYIDFMTTEGSHNDTYASTCHRMFFANLIFKQLNPKDCADNDGHNVDTIDGLILPTVTALAETARQLVLAGDDRLTAEGKEKIERSAARTAAVTRSSDVLEKVSEVWADLVASAVTASSDGSDRNEMEQPLIEMSKQLGFRRSPQPNAKDQMTACYLSQSLPPTLDMLSKYTTQQSSSQAEAGNTCWKAMLANANVGGENVHRGAVLGAILGARAGDESLPRKLKDGLYDKDEIGREIDAFVESVLQKSGMKDEL</sequence>
<name>B8BT40_THAPS</name>
<dbReference type="eggNOG" id="ENOG502RNN1">
    <property type="taxonomic scope" value="Eukaryota"/>
</dbReference>
<dbReference type="Proteomes" id="UP000001449">
    <property type="component" value="Chromosome 1"/>
</dbReference>
<organism evidence="1 2">
    <name type="scientific">Thalassiosira pseudonana</name>
    <name type="common">Marine diatom</name>
    <name type="synonym">Cyclotella nana</name>
    <dbReference type="NCBI Taxonomy" id="35128"/>
    <lineage>
        <taxon>Eukaryota</taxon>
        <taxon>Sar</taxon>
        <taxon>Stramenopiles</taxon>
        <taxon>Ochrophyta</taxon>
        <taxon>Bacillariophyta</taxon>
        <taxon>Coscinodiscophyceae</taxon>
        <taxon>Thalassiosirophycidae</taxon>
        <taxon>Thalassiosirales</taxon>
        <taxon>Thalassiosiraceae</taxon>
        <taxon>Thalassiosira</taxon>
    </lineage>
</organism>
<dbReference type="AlphaFoldDB" id="B8BT40"/>
<dbReference type="KEGG" id="tps:THAPSDRAFT_1020"/>
<dbReference type="Pfam" id="PF03747">
    <property type="entry name" value="ADP_ribosyl_GH"/>
    <property type="match status" value="1"/>
</dbReference>
<dbReference type="PaxDb" id="35128-Thaps1020"/>
<evidence type="ECO:0000313" key="1">
    <source>
        <dbReference type="EMBL" id="EED95653.1"/>
    </source>
</evidence>
<dbReference type="RefSeq" id="XP_002286012.1">
    <property type="nucleotide sequence ID" value="XM_002285976.1"/>
</dbReference>
<dbReference type="Gene3D" id="1.10.4080.10">
    <property type="entry name" value="ADP-ribosylation/Crystallin J1"/>
    <property type="match status" value="1"/>
</dbReference>
<reference evidence="1 2" key="1">
    <citation type="journal article" date="2004" name="Science">
        <title>The genome of the diatom Thalassiosira pseudonana: ecology, evolution, and metabolism.</title>
        <authorList>
            <person name="Armbrust E.V."/>
            <person name="Berges J.A."/>
            <person name="Bowler C."/>
            <person name="Green B.R."/>
            <person name="Martinez D."/>
            <person name="Putnam N.H."/>
            <person name="Zhou S."/>
            <person name="Allen A.E."/>
            <person name="Apt K.E."/>
            <person name="Bechner M."/>
            <person name="Brzezinski M.A."/>
            <person name="Chaal B.K."/>
            <person name="Chiovitti A."/>
            <person name="Davis A.K."/>
            <person name="Demarest M.S."/>
            <person name="Detter J.C."/>
            <person name="Glavina T."/>
            <person name="Goodstein D."/>
            <person name="Hadi M.Z."/>
            <person name="Hellsten U."/>
            <person name="Hildebrand M."/>
            <person name="Jenkins B.D."/>
            <person name="Jurka J."/>
            <person name="Kapitonov V.V."/>
            <person name="Kroger N."/>
            <person name="Lau W.W."/>
            <person name="Lane T.W."/>
            <person name="Larimer F.W."/>
            <person name="Lippmeier J.C."/>
            <person name="Lucas S."/>
            <person name="Medina M."/>
            <person name="Montsant A."/>
            <person name="Obornik M."/>
            <person name="Parker M.S."/>
            <person name="Palenik B."/>
            <person name="Pazour G.J."/>
            <person name="Richardson P.M."/>
            <person name="Rynearson T.A."/>
            <person name="Saito M.A."/>
            <person name="Schwartz D.C."/>
            <person name="Thamatrakoln K."/>
            <person name="Valentin K."/>
            <person name="Vardi A."/>
            <person name="Wilkerson F.P."/>
            <person name="Rokhsar D.S."/>
        </authorList>
    </citation>
    <scope>NUCLEOTIDE SEQUENCE [LARGE SCALE GENOMIC DNA]</scope>
    <source>
        <strain evidence="1 2">CCMP1335</strain>
    </source>
</reference>
<dbReference type="HOGENOM" id="CLU_046767_0_0_1"/>
<evidence type="ECO:0008006" key="3">
    <source>
        <dbReference type="Google" id="ProtNLM"/>
    </source>
</evidence>
<dbReference type="EMBL" id="CM000638">
    <property type="protein sequence ID" value="EED95653.1"/>
    <property type="molecule type" value="Genomic_DNA"/>
</dbReference>
<dbReference type="PANTHER" id="PTHR16222:SF34">
    <property type="entry name" value="ADP-RIBOSYLGLYCOHYDROLASE"/>
    <property type="match status" value="1"/>
</dbReference>
<dbReference type="GeneID" id="7449729"/>
<protein>
    <recommendedName>
        <fullName evidence="3">ADP-ribosylglycohydrolase</fullName>
    </recommendedName>
</protein>
<gene>
    <name evidence="1" type="ORF">THAPSDRAFT_1020</name>
</gene>
<keyword evidence="2" id="KW-1185">Reference proteome</keyword>
<dbReference type="PANTHER" id="PTHR16222">
    <property type="entry name" value="ADP-RIBOSYLGLYCOHYDROLASE"/>
    <property type="match status" value="1"/>
</dbReference>
<reference evidence="1 2" key="2">
    <citation type="journal article" date="2008" name="Nature">
        <title>The Phaeodactylum genome reveals the evolutionary history of diatom genomes.</title>
        <authorList>
            <person name="Bowler C."/>
            <person name="Allen A.E."/>
            <person name="Badger J.H."/>
            <person name="Grimwood J."/>
            <person name="Jabbari K."/>
            <person name="Kuo A."/>
            <person name="Maheswari U."/>
            <person name="Martens C."/>
            <person name="Maumus F."/>
            <person name="Otillar R.P."/>
            <person name="Rayko E."/>
            <person name="Salamov A."/>
            <person name="Vandepoele K."/>
            <person name="Beszteri B."/>
            <person name="Gruber A."/>
            <person name="Heijde M."/>
            <person name="Katinka M."/>
            <person name="Mock T."/>
            <person name="Valentin K."/>
            <person name="Verret F."/>
            <person name="Berges J.A."/>
            <person name="Brownlee C."/>
            <person name="Cadoret J.P."/>
            <person name="Chiovitti A."/>
            <person name="Choi C.J."/>
            <person name="Coesel S."/>
            <person name="De Martino A."/>
            <person name="Detter J.C."/>
            <person name="Durkin C."/>
            <person name="Falciatore A."/>
            <person name="Fournet J."/>
            <person name="Haruta M."/>
            <person name="Huysman M.J."/>
            <person name="Jenkins B.D."/>
            <person name="Jiroutova K."/>
            <person name="Jorgensen R.E."/>
            <person name="Joubert Y."/>
            <person name="Kaplan A."/>
            <person name="Kroger N."/>
            <person name="Kroth P.G."/>
            <person name="La Roche J."/>
            <person name="Lindquist E."/>
            <person name="Lommer M."/>
            <person name="Martin-Jezequel V."/>
            <person name="Lopez P.J."/>
            <person name="Lucas S."/>
            <person name="Mangogna M."/>
            <person name="McGinnis K."/>
            <person name="Medlin L.K."/>
            <person name="Montsant A."/>
            <person name="Oudot-Le Secq M.P."/>
            <person name="Napoli C."/>
            <person name="Obornik M."/>
            <person name="Parker M.S."/>
            <person name="Petit J.L."/>
            <person name="Porcel B.M."/>
            <person name="Poulsen N."/>
            <person name="Robison M."/>
            <person name="Rychlewski L."/>
            <person name="Rynearson T.A."/>
            <person name="Schmutz J."/>
            <person name="Shapiro H."/>
            <person name="Siaut M."/>
            <person name="Stanley M."/>
            <person name="Sussman M.R."/>
            <person name="Taylor A.R."/>
            <person name="Vardi A."/>
            <person name="von Dassow P."/>
            <person name="Vyverman W."/>
            <person name="Willis A."/>
            <person name="Wyrwicz L.S."/>
            <person name="Rokhsar D.S."/>
            <person name="Weissenbach J."/>
            <person name="Armbrust E.V."/>
            <person name="Green B.R."/>
            <person name="Van de Peer Y."/>
            <person name="Grigoriev I.V."/>
        </authorList>
    </citation>
    <scope>NUCLEOTIDE SEQUENCE [LARGE SCALE GENOMIC DNA]</scope>
    <source>
        <strain evidence="1 2">CCMP1335</strain>
    </source>
</reference>
<dbReference type="SUPFAM" id="SSF101478">
    <property type="entry name" value="ADP-ribosylglycohydrolase"/>
    <property type="match status" value="1"/>
</dbReference>
<dbReference type="InterPro" id="IPR005502">
    <property type="entry name" value="Ribosyl_crysJ1"/>
</dbReference>
<proteinExistence type="predicted"/>
<dbReference type="OMA" id="LNAHCAR"/>